<dbReference type="AlphaFoldDB" id="A0AAI8YZD5"/>
<proteinExistence type="inferred from homology"/>
<dbReference type="InterPro" id="IPR050228">
    <property type="entry name" value="Carboxylesterase_BioH"/>
</dbReference>
<dbReference type="PANTHER" id="PTHR43194">
    <property type="entry name" value="HYDROLASE ALPHA/BETA FOLD FAMILY"/>
    <property type="match status" value="1"/>
</dbReference>
<dbReference type="Pfam" id="PF00561">
    <property type="entry name" value="Abhydrolase_1"/>
    <property type="match status" value="1"/>
</dbReference>
<comment type="similarity">
    <text evidence="1">Belongs to the peptidase S33 family.</text>
</comment>
<protein>
    <submittedName>
        <fullName evidence="4">Related to proline iminopeptidase</fullName>
    </submittedName>
</protein>
<dbReference type="InterPro" id="IPR029058">
    <property type="entry name" value="AB_hydrolase_fold"/>
</dbReference>
<dbReference type="Gene3D" id="3.40.50.1820">
    <property type="entry name" value="alpha/beta hydrolase"/>
    <property type="match status" value="1"/>
</dbReference>
<dbReference type="SUPFAM" id="SSF53474">
    <property type="entry name" value="alpha/beta-Hydrolases"/>
    <property type="match status" value="1"/>
</dbReference>
<organism evidence="4 5">
    <name type="scientific">Lecanosticta acicola</name>
    <dbReference type="NCBI Taxonomy" id="111012"/>
    <lineage>
        <taxon>Eukaryota</taxon>
        <taxon>Fungi</taxon>
        <taxon>Dikarya</taxon>
        <taxon>Ascomycota</taxon>
        <taxon>Pezizomycotina</taxon>
        <taxon>Dothideomycetes</taxon>
        <taxon>Dothideomycetidae</taxon>
        <taxon>Mycosphaerellales</taxon>
        <taxon>Mycosphaerellaceae</taxon>
        <taxon>Lecanosticta</taxon>
    </lineage>
</organism>
<dbReference type="GO" id="GO:0006508">
    <property type="term" value="P:proteolysis"/>
    <property type="evidence" value="ECO:0007669"/>
    <property type="project" value="InterPro"/>
</dbReference>
<feature type="domain" description="AB hydrolase-1" evidence="3">
    <location>
        <begin position="37"/>
        <end position="296"/>
    </location>
</feature>
<evidence type="ECO:0000256" key="1">
    <source>
        <dbReference type="ARBA" id="ARBA00010088"/>
    </source>
</evidence>
<sequence>MAKDNFRDGKAPFNLKSRHTPCETYYKIYGDLDCGRPPLIVLHGGPGVGHAYLEAYSGIATDCGIPVVFYDQIGCALSTHLPETNGDKAFWQPSLFVEELESLLAHLNISREDGPGFHVFGHSWGGTLAATFASRQPPGLRKLIIVSGTSDGQIFQNHLWQLLKQLPEAHEKAVEDAIRREDLTDPAYLAAMAAFGKAFLCRSDPWPPAELIESRKNQAADPTVRDTMQGRSPFLYDGSMEHYSTIPLLPKINVPTLLFNGEFDTAGYPVMVQFFNHIPKVKWMTLDGASHMSHLDSEAMRERTLKLVGEFLKDSQ</sequence>
<dbReference type="GO" id="GO:0008233">
    <property type="term" value="F:peptidase activity"/>
    <property type="evidence" value="ECO:0007669"/>
    <property type="project" value="InterPro"/>
</dbReference>
<name>A0AAI8YZD5_9PEZI</name>
<evidence type="ECO:0000256" key="2">
    <source>
        <dbReference type="ARBA" id="ARBA00022801"/>
    </source>
</evidence>
<evidence type="ECO:0000313" key="4">
    <source>
        <dbReference type="EMBL" id="CAK4021270.1"/>
    </source>
</evidence>
<dbReference type="EMBL" id="CAVMBE010000027">
    <property type="protein sequence ID" value="CAK4021270.1"/>
    <property type="molecule type" value="Genomic_DNA"/>
</dbReference>
<dbReference type="InterPro" id="IPR002410">
    <property type="entry name" value="Peptidase_S33"/>
</dbReference>
<keyword evidence="2" id="KW-0378">Hydrolase</keyword>
<gene>
    <name evidence="4" type="ORF">LECACI_7A004772</name>
</gene>
<dbReference type="PRINTS" id="PR00793">
    <property type="entry name" value="PROAMNOPTASE"/>
</dbReference>
<dbReference type="InterPro" id="IPR000073">
    <property type="entry name" value="AB_hydrolase_1"/>
</dbReference>
<reference evidence="4" key="1">
    <citation type="submission" date="2023-11" db="EMBL/GenBank/DDBJ databases">
        <authorList>
            <person name="Alioto T."/>
            <person name="Alioto T."/>
            <person name="Gomez Garrido J."/>
        </authorList>
    </citation>
    <scope>NUCLEOTIDE SEQUENCE</scope>
</reference>
<comment type="caution">
    <text evidence="4">The sequence shown here is derived from an EMBL/GenBank/DDBJ whole genome shotgun (WGS) entry which is preliminary data.</text>
</comment>
<keyword evidence="5" id="KW-1185">Reference proteome</keyword>
<accession>A0AAI8YZD5</accession>
<evidence type="ECO:0000313" key="5">
    <source>
        <dbReference type="Proteomes" id="UP001296104"/>
    </source>
</evidence>
<dbReference type="NCBIfam" id="TIGR01250">
    <property type="entry name" value="pro_imino_pep_2"/>
    <property type="match status" value="1"/>
</dbReference>
<dbReference type="PIRSF" id="PIRSF005539">
    <property type="entry name" value="Pept_S33_TRI_F1"/>
    <property type="match status" value="1"/>
</dbReference>
<dbReference type="PANTHER" id="PTHR43194:SF2">
    <property type="entry name" value="PEROXISOMAL MEMBRANE PROTEIN LPX1"/>
    <property type="match status" value="1"/>
</dbReference>
<dbReference type="InterPro" id="IPR005945">
    <property type="entry name" value="Pro_imino_pep"/>
</dbReference>
<dbReference type="Proteomes" id="UP001296104">
    <property type="component" value="Unassembled WGS sequence"/>
</dbReference>
<evidence type="ECO:0000259" key="3">
    <source>
        <dbReference type="Pfam" id="PF00561"/>
    </source>
</evidence>